<dbReference type="STRING" id="1210063.GCA_001612665_04097"/>
<evidence type="ECO:0000256" key="4">
    <source>
        <dbReference type="SAM" id="MobiDB-lite"/>
    </source>
</evidence>
<accession>A0A4R1FSS3</accession>
<evidence type="ECO:0000256" key="3">
    <source>
        <dbReference type="ARBA" id="ARBA00023163"/>
    </source>
</evidence>
<evidence type="ECO:0000256" key="2">
    <source>
        <dbReference type="ARBA" id="ARBA00023125"/>
    </source>
</evidence>
<dbReference type="Proteomes" id="UP000294856">
    <property type="component" value="Unassembled WGS sequence"/>
</dbReference>
<dbReference type="SMART" id="SM00862">
    <property type="entry name" value="Trans_reg_C"/>
    <property type="match status" value="1"/>
</dbReference>
<keyword evidence="2" id="KW-0238">DNA-binding</keyword>
<keyword evidence="1" id="KW-0805">Transcription regulation</keyword>
<dbReference type="AlphaFoldDB" id="A0A4R1FSS3"/>
<evidence type="ECO:0000256" key="1">
    <source>
        <dbReference type="ARBA" id="ARBA00023015"/>
    </source>
</evidence>
<protein>
    <submittedName>
        <fullName evidence="6">Transcriptional regulator</fullName>
    </submittedName>
</protein>
<dbReference type="InterPro" id="IPR029016">
    <property type="entry name" value="GAF-like_dom_sf"/>
</dbReference>
<dbReference type="GO" id="GO:0000160">
    <property type="term" value="P:phosphorelay signal transduction system"/>
    <property type="evidence" value="ECO:0007669"/>
    <property type="project" value="InterPro"/>
</dbReference>
<dbReference type="Gene3D" id="1.10.10.10">
    <property type="entry name" value="Winged helix-like DNA-binding domain superfamily/Winged helix DNA-binding domain"/>
    <property type="match status" value="1"/>
</dbReference>
<dbReference type="GO" id="GO:0003677">
    <property type="term" value="F:DNA binding"/>
    <property type="evidence" value="ECO:0007669"/>
    <property type="project" value="UniProtKB-KW"/>
</dbReference>
<gene>
    <name evidence="6" type="ORF">DFR71_4433</name>
</gene>
<dbReference type="SUPFAM" id="SSF46894">
    <property type="entry name" value="C-terminal effector domain of the bipartite response regulators"/>
    <property type="match status" value="1"/>
</dbReference>
<dbReference type="EMBL" id="SMFR01000003">
    <property type="protein sequence ID" value="TCJ95518.1"/>
    <property type="molecule type" value="Genomic_DNA"/>
</dbReference>
<evidence type="ECO:0000313" key="7">
    <source>
        <dbReference type="Proteomes" id="UP000294856"/>
    </source>
</evidence>
<evidence type="ECO:0000313" key="6">
    <source>
        <dbReference type="EMBL" id="TCJ95518.1"/>
    </source>
</evidence>
<comment type="caution">
    <text evidence="6">The sequence shown here is derived from an EMBL/GenBank/DDBJ whole genome shotgun (WGS) entry which is preliminary data.</text>
</comment>
<proteinExistence type="predicted"/>
<dbReference type="SUPFAM" id="SSF55781">
    <property type="entry name" value="GAF domain-like"/>
    <property type="match status" value="1"/>
</dbReference>
<dbReference type="InterPro" id="IPR036388">
    <property type="entry name" value="WH-like_DNA-bd_sf"/>
</dbReference>
<keyword evidence="7" id="KW-1185">Reference proteome</keyword>
<dbReference type="GO" id="GO:0006355">
    <property type="term" value="P:regulation of DNA-templated transcription"/>
    <property type="evidence" value="ECO:0007669"/>
    <property type="project" value="InterPro"/>
</dbReference>
<feature type="region of interest" description="Disordered" evidence="4">
    <location>
        <begin position="1"/>
        <end position="34"/>
    </location>
</feature>
<dbReference type="Gene3D" id="3.30.450.40">
    <property type="match status" value="1"/>
</dbReference>
<reference evidence="6 7" key="1">
    <citation type="submission" date="2019-03" db="EMBL/GenBank/DDBJ databases">
        <title>Genomic Encyclopedia of Type Strains, Phase IV (KMG-IV): sequencing the most valuable type-strain genomes for metagenomic binning, comparative biology and taxonomic classification.</title>
        <authorList>
            <person name="Goeker M."/>
        </authorList>
    </citation>
    <scope>NUCLEOTIDE SEQUENCE [LARGE SCALE GENOMIC DNA]</scope>
    <source>
        <strain evidence="6 7">DSM 44684</strain>
    </source>
</reference>
<sequence>MERCVTDEQGVNVGEERGRAPGAHSDPIAGGHRPEQLSDYRVELEKQWTRLAAPSRPLTLPRDTGAVRNDVAKSWQRSLHTVDPATAVAPGFNDISDRWSGSPLRRPVTELAGQLRGMAEESGYLAVVSDESGTILWTAGDRALRRQGEAVNFAPGGVWDESHMGTNGVSLALHDDRPVTVFSAEHLVAALHGWVCYSAPIHGPDGRTVGVLDLSSTWERSHPMAMTSVRALVTAVETMLRAEAPTPAPGVRLECLGAARLLRDGRPVPLPPRQLEILALLALEPDGYTPEQLHAAVYGDRAVSLNTLKADVSHLRRATRGEITNRRYMLTGAVSCDAVDLLAAIEGGDLTSALWLYRGPLLPGSDLPGVDQWRAHLDVGIRNAVLGSDRAEHAVAFGQRCPGDVAVHEHALRLLPRDDVRRAVVTARLFTARQG</sequence>
<keyword evidence="3" id="KW-0804">Transcription</keyword>
<evidence type="ECO:0000259" key="5">
    <source>
        <dbReference type="SMART" id="SM00862"/>
    </source>
</evidence>
<dbReference type="InterPro" id="IPR016032">
    <property type="entry name" value="Sig_transdc_resp-reg_C-effctor"/>
</dbReference>
<name>A0A4R1FSS3_9NOCA</name>
<feature type="domain" description="OmpR/PhoB-type" evidence="5">
    <location>
        <begin position="265"/>
        <end position="330"/>
    </location>
</feature>
<organism evidence="6 7">
    <name type="scientific">Nocardia alba</name>
    <dbReference type="NCBI Taxonomy" id="225051"/>
    <lineage>
        <taxon>Bacteria</taxon>
        <taxon>Bacillati</taxon>
        <taxon>Actinomycetota</taxon>
        <taxon>Actinomycetes</taxon>
        <taxon>Mycobacteriales</taxon>
        <taxon>Nocardiaceae</taxon>
        <taxon>Nocardia</taxon>
    </lineage>
</organism>
<dbReference type="InterPro" id="IPR001867">
    <property type="entry name" value="OmpR/PhoB-type_DNA-bd"/>
</dbReference>